<reference evidence="4 5" key="1">
    <citation type="submission" date="2017-10" db="EMBL/GenBank/DDBJ databases">
        <title>Sedimentibacterium mangrovi gen. nov., sp. nov., a novel member of family Phyllobacteriacea isolated from mangrove sediment.</title>
        <authorList>
            <person name="Liao H."/>
            <person name="Tian Y."/>
        </authorList>
    </citation>
    <scope>NUCLEOTIDE SEQUENCE [LARGE SCALE GENOMIC DNA]</scope>
    <source>
        <strain evidence="4 5">X9-2-2</strain>
    </source>
</reference>
<keyword evidence="2" id="KW-1133">Transmembrane helix</keyword>
<dbReference type="Gene3D" id="2.30.30.40">
    <property type="entry name" value="SH3 Domains"/>
    <property type="match status" value="1"/>
</dbReference>
<keyword evidence="2" id="KW-0812">Transmembrane</keyword>
<evidence type="ECO:0000256" key="1">
    <source>
        <dbReference type="SAM" id="MobiDB-lite"/>
    </source>
</evidence>
<dbReference type="AlphaFoldDB" id="A0A2G1QPV1"/>
<name>A0A2G1QPV1_9HYPH</name>
<feature type="region of interest" description="Disordered" evidence="1">
    <location>
        <begin position="76"/>
        <end position="102"/>
    </location>
</feature>
<dbReference type="RefSeq" id="WP_099305420.1">
    <property type="nucleotide sequence ID" value="NZ_PDVP01000003.1"/>
</dbReference>
<feature type="compositionally biased region" description="Low complexity" evidence="1">
    <location>
        <begin position="90"/>
        <end position="102"/>
    </location>
</feature>
<keyword evidence="5" id="KW-1185">Reference proteome</keyword>
<dbReference type="Proteomes" id="UP000221168">
    <property type="component" value="Unassembled WGS sequence"/>
</dbReference>
<feature type="compositionally biased region" description="Low complexity" evidence="1">
    <location>
        <begin position="191"/>
        <end position="204"/>
    </location>
</feature>
<proteinExistence type="predicted"/>
<feature type="region of interest" description="Disordered" evidence="1">
    <location>
        <begin position="138"/>
        <end position="160"/>
    </location>
</feature>
<dbReference type="OrthoDB" id="8421932at2"/>
<feature type="transmembrane region" description="Helical" evidence="2">
    <location>
        <begin position="26"/>
        <end position="48"/>
    </location>
</feature>
<evidence type="ECO:0000259" key="3">
    <source>
        <dbReference type="Pfam" id="PF08239"/>
    </source>
</evidence>
<feature type="domain" description="SH3b" evidence="3">
    <location>
        <begin position="222"/>
        <end position="270"/>
    </location>
</feature>
<evidence type="ECO:0000313" key="5">
    <source>
        <dbReference type="Proteomes" id="UP000221168"/>
    </source>
</evidence>
<comment type="caution">
    <text evidence="4">The sequence shown here is derived from an EMBL/GenBank/DDBJ whole genome shotgun (WGS) entry which is preliminary data.</text>
</comment>
<gene>
    <name evidence="4" type="ORF">CSC94_07225</name>
</gene>
<sequence>MTDFANHWPNHFHAKAEPSEAPGFGFAGYLATGAVLAVLAGFGAIAFVNGGSPKGSGNVMMAKQSVTVAATAVEPASAEPVPAPVPASPPAAERNAEAAAQVPAKAARTEAPAMTSGTLTPKAVKTVAVSPDGTIANPAGGLSADDPRWAQNMTAPKPNGRRALEKVLASQDAGPGVDKASLTSALAPVDQEPAAAQDAAVPAPTERPAVKKPATNGTIREYVNMRAEPDNDADVLEVIPAKARITIHRCRGWCEITHNGRRGFVYKSFIRRG</sequence>
<dbReference type="InterPro" id="IPR003646">
    <property type="entry name" value="SH3-like_bac-type"/>
</dbReference>
<accession>A0A2G1QPV1</accession>
<protein>
    <recommendedName>
        <fullName evidence="3">SH3b domain-containing protein</fullName>
    </recommendedName>
</protein>
<evidence type="ECO:0000256" key="2">
    <source>
        <dbReference type="SAM" id="Phobius"/>
    </source>
</evidence>
<dbReference type="EMBL" id="PDVP01000003">
    <property type="protein sequence ID" value="PHP67491.1"/>
    <property type="molecule type" value="Genomic_DNA"/>
</dbReference>
<evidence type="ECO:0000313" key="4">
    <source>
        <dbReference type="EMBL" id="PHP67491.1"/>
    </source>
</evidence>
<organism evidence="4 5">
    <name type="scientific">Zhengella mangrovi</name>
    <dbReference type="NCBI Taxonomy" id="1982044"/>
    <lineage>
        <taxon>Bacteria</taxon>
        <taxon>Pseudomonadati</taxon>
        <taxon>Pseudomonadota</taxon>
        <taxon>Alphaproteobacteria</taxon>
        <taxon>Hyphomicrobiales</taxon>
        <taxon>Notoacmeibacteraceae</taxon>
        <taxon>Zhengella</taxon>
    </lineage>
</organism>
<feature type="region of interest" description="Disordered" evidence="1">
    <location>
        <begin position="191"/>
        <end position="211"/>
    </location>
</feature>
<keyword evidence="2" id="KW-0472">Membrane</keyword>
<dbReference type="Pfam" id="PF08239">
    <property type="entry name" value="SH3_3"/>
    <property type="match status" value="1"/>
</dbReference>